<evidence type="ECO:0000313" key="2">
    <source>
        <dbReference type="EMBL" id="EEL70115.1"/>
    </source>
</evidence>
<evidence type="ECO:0000256" key="1">
    <source>
        <dbReference type="SAM" id="Phobius"/>
    </source>
</evidence>
<gene>
    <name evidence="2" type="ORF">bcere0026_29300</name>
</gene>
<keyword evidence="1" id="KW-0812">Transmembrane</keyword>
<proteinExistence type="predicted"/>
<name>C2XW54_BACMY</name>
<keyword evidence="1" id="KW-1133">Transmembrane helix</keyword>
<dbReference type="PANTHER" id="PTHR37304:SF1">
    <property type="entry name" value="MEMBRANE PROTEIN"/>
    <property type="match status" value="1"/>
</dbReference>
<dbReference type="Proteomes" id="UP000001753">
    <property type="component" value="Chromosome"/>
</dbReference>
<dbReference type="PANTHER" id="PTHR37304">
    <property type="entry name" value="MEMBRANE PROTEIN-RELATED"/>
    <property type="match status" value="1"/>
</dbReference>
<evidence type="ECO:0008006" key="3">
    <source>
        <dbReference type="Google" id="ProtNLM"/>
    </source>
</evidence>
<dbReference type="HOGENOM" id="CLU_179993_2_0_9"/>
<keyword evidence="1" id="KW-0472">Membrane</keyword>
<dbReference type="AlphaFoldDB" id="C2XW54"/>
<organism evidence="2">
    <name type="scientific">Bacillus mycoides</name>
    <dbReference type="NCBI Taxonomy" id="1405"/>
    <lineage>
        <taxon>Bacteria</taxon>
        <taxon>Bacillati</taxon>
        <taxon>Bacillota</taxon>
        <taxon>Bacilli</taxon>
        <taxon>Bacillales</taxon>
        <taxon>Bacillaceae</taxon>
        <taxon>Bacillus</taxon>
        <taxon>Bacillus cereus group</taxon>
    </lineage>
</organism>
<sequence>MILGGLNWLFVALDYNVVEKWFGSMPAFVDTIYWLFGLSAIYQIFDRFFTSK</sequence>
<dbReference type="EMBL" id="ACMP01000083">
    <property type="protein sequence ID" value="EEL70115.1"/>
    <property type="molecule type" value="Genomic_DNA"/>
</dbReference>
<protein>
    <recommendedName>
        <fullName evidence="3">DUF378 domain-containing protein</fullName>
    </recommendedName>
</protein>
<accession>C2XW54</accession>
<dbReference type="Pfam" id="PF04070">
    <property type="entry name" value="DUF378"/>
    <property type="match status" value="1"/>
</dbReference>
<feature type="transmembrane region" description="Helical" evidence="1">
    <location>
        <begin position="31"/>
        <end position="49"/>
    </location>
</feature>
<reference evidence="2" key="1">
    <citation type="journal article" date="2012" name="Genome Res.">
        <title>Genomic characterization of the Bacillus cereus sensu lato species: Backdrop to the evolution of Bacillus anthracis.</title>
        <authorList>
            <person name="Zwick M.E."/>
            <person name="Joseph S.J."/>
            <person name="Didelot X."/>
            <person name="Chen P.E."/>
            <person name="Bishop-Lilly K.A."/>
            <person name="Stewart A.C."/>
            <person name="Willner K."/>
            <person name="Nolan N."/>
            <person name="Lentz S."/>
            <person name="Thomason M.K."/>
            <person name="Sozhamannan S."/>
            <person name="Mateczun A.J."/>
            <person name="Du L."/>
            <person name="Read T.D."/>
        </authorList>
    </citation>
    <scope>NUCLEOTIDE SEQUENCE [LARGE SCALE GENOMIC DNA]</scope>
    <source>
        <strain evidence="2">AH603</strain>
    </source>
</reference>
<comment type="caution">
    <text evidence="2">The sequence shown here is derived from an EMBL/GenBank/DDBJ whole genome shotgun (WGS) entry which is preliminary data.</text>
</comment>
<dbReference type="InterPro" id="IPR007211">
    <property type="entry name" value="DUF378"/>
</dbReference>